<organism evidence="7 8">
    <name type="scientific">Halobacillus campisalis</name>
    <dbReference type="NCBI Taxonomy" id="435909"/>
    <lineage>
        <taxon>Bacteria</taxon>
        <taxon>Bacillati</taxon>
        <taxon>Bacillota</taxon>
        <taxon>Bacilli</taxon>
        <taxon>Bacillales</taxon>
        <taxon>Bacillaceae</taxon>
        <taxon>Halobacillus</taxon>
    </lineage>
</organism>
<comment type="caution">
    <text evidence="7">The sequence shown here is derived from an EMBL/GenBank/DDBJ whole genome shotgun (WGS) entry which is preliminary data.</text>
</comment>
<reference evidence="8" key="1">
    <citation type="journal article" date="2019" name="Int. J. Syst. Evol. Microbiol.">
        <title>The Global Catalogue of Microorganisms (GCM) 10K type strain sequencing project: providing services to taxonomists for standard genome sequencing and annotation.</title>
        <authorList>
            <consortium name="The Broad Institute Genomics Platform"/>
            <consortium name="The Broad Institute Genome Sequencing Center for Infectious Disease"/>
            <person name="Wu L."/>
            <person name="Ma J."/>
        </authorList>
    </citation>
    <scope>NUCLEOTIDE SEQUENCE [LARGE SCALE GENOMIC DNA]</scope>
    <source>
        <strain evidence="8">CCUG 73951</strain>
    </source>
</reference>
<feature type="transmembrane region" description="Helical" evidence="5">
    <location>
        <begin position="89"/>
        <end position="109"/>
    </location>
</feature>
<evidence type="ECO:0000256" key="4">
    <source>
        <dbReference type="ARBA" id="ARBA00023136"/>
    </source>
</evidence>
<evidence type="ECO:0000313" key="8">
    <source>
        <dbReference type="Proteomes" id="UP001596494"/>
    </source>
</evidence>
<evidence type="ECO:0000256" key="2">
    <source>
        <dbReference type="ARBA" id="ARBA00022692"/>
    </source>
</evidence>
<gene>
    <name evidence="7" type="ORF">ACFQMN_02360</name>
</gene>
<evidence type="ECO:0000313" key="7">
    <source>
        <dbReference type="EMBL" id="MFC7319729.1"/>
    </source>
</evidence>
<evidence type="ECO:0000256" key="5">
    <source>
        <dbReference type="SAM" id="Phobius"/>
    </source>
</evidence>
<dbReference type="Pfam" id="PF06271">
    <property type="entry name" value="RDD"/>
    <property type="match status" value="1"/>
</dbReference>
<dbReference type="RefSeq" id="WP_289215510.1">
    <property type="nucleotide sequence ID" value="NZ_JAPVRC010000003.1"/>
</dbReference>
<keyword evidence="2 5" id="KW-0812">Transmembrane</keyword>
<dbReference type="Proteomes" id="UP001596494">
    <property type="component" value="Unassembled WGS sequence"/>
</dbReference>
<feature type="transmembrane region" description="Helical" evidence="5">
    <location>
        <begin position="6"/>
        <end position="23"/>
    </location>
</feature>
<comment type="subcellular location">
    <subcellularLocation>
        <location evidence="1">Membrane</location>
        <topology evidence="1">Multi-pass membrane protein</topology>
    </subcellularLocation>
</comment>
<feature type="transmembrane region" description="Helical" evidence="5">
    <location>
        <begin position="35"/>
        <end position="57"/>
    </location>
</feature>
<keyword evidence="3 5" id="KW-1133">Transmembrane helix</keyword>
<keyword evidence="8" id="KW-1185">Reference proteome</keyword>
<proteinExistence type="predicted"/>
<dbReference type="EMBL" id="JBHTBY010000001">
    <property type="protein sequence ID" value="MFC7319729.1"/>
    <property type="molecule type" value="Genomic_DNA"/>
</dbReference>
<evidence type="ECO:0000259" key="6">
    <source>
        <dbReference type="Pfam" id="PF06271"/>
    </source>
</evidence>
<name>A0ABW2JZH7_9BACI</name>
<sequence>MLPLISWTFFIISIPAAIILFFVSDGFSFEFTQGIWLNLFYTVYLTILPVLWGGYIIGKRIINVRVVKLNHKRLSVFDMFIREFIGKFVLGYVSLGLTALISACMVAFLKDRRAIHDFLAGTYVERGH</sequence>
<feature type="domain" description="RDD" evidence="6">
    <location>
        <begin position="10"/>
        <end position="121"/>
    </location>
</feature>
<accession>A0ABW2JZH7</accession>
<evidence type="ECO:0000256" key="1">
    <source>
        <dbReference type="ARBA" id="ARBA00004141"/>
    </source>
</evidence>
<evidence type="ECO:0000256" key="3">
    <source>
        <dbReference type="ARBA" id="ARBA00022989"/>
    </source>
</evidence>
<protein>
    <submittedName>
        <fullName evidence="7">RDD family protein</fullName>
    </submittedName>
</protein>
<keyword evidence="4 5" id="KW-0472">Membrane</keyword>
<dbReference type="InterPro" id="IPR010432">
    <property type="entry name" value="RDD"/>
</dbReference>